<feature type="domain" description="MoaB/Mog" evidence="3">
    <location>
        <begin position="4"/>
        <end position="148"/>
    </location>
</feature>
<dbReference type="STRING" id="1330330.IX53_07170"/>
<dbReference type="NCBIfam" id="TIGR00177">
    <property type="entry name" value="molyb_syn"/>
    <property type="match status" value="1"/>
</dbReference>
<sequence length="168" mass="18315">MRYFILVLSDKAYKGLRKDECIEAVKSVFNNANFELIGAEILPDELEQIKRKLEELADSGKADLIITSGGTGVSPRDVTPDATLKVIEKRIQGMEYAMIMEALKHTPMGSISRAVVGIRSKTLIVNLPGSPKAVKENLNAIINAIPHAIEKLKGAEGDCGQFLHIEGD</sequence>
<dbReference type="SMART" id="SM00852">
    <property type="entry name" value="MoCF_biosynth"/>
    <property type="match status" value="1"/>
</dbReference>
<dbReference type="SUPFAM" id="SSF53218">
    <property type="entry name" value="Molybdenum cofactor biosynthesis proteins"/>
    <property type="match status" value="1"/>
</dbReference>
<dbReference type="PATRIC" id="fig|1330330.3.peg.1450"/>
<dbReference type="EMBL" id="CP011232">
    <property type="protein sequence ID" value="AKI98314.1"/>
    <property type="molecule type" value="Genomic_DNA"/>
</dbReference>
<evidence type="ECO:0000259" key="3">
    <source>
        <dbReference type="SMART" id="SM00852"/>
    </source>
</evidence>
<dbReference type="Gene3D" id="3.40.980.10">
    <property type="entry name" value="MoaB/Mog-like domain"/>
    <property type="match status" value="1"/>
</dbReference>
<name>A0A0G2ZFI0_9BACT</name>
<protein>
    <submittedName>
        <fullName evidence="4">Cytoplasmic protein</fullName>
    </submittedName>
</protein>
<keyword evidence="2" id="KW-0501">Molybdenum cofactor biosynthesis</keyword>
<proteinExistence type="predicted"/>
<organism evidence="4 5">
    <name type="scientific">Kosmotoga pacifica</name>
    <dbReference type="NCBI Taxonomy" id="1330330"/>
    <lineage>
        <taxon>Bacteria</taxon>
        <taxon>Thermotogati</taxon>
        <taxon>Thermotogota</taxon>
        <taxon>Thermotogae</taxon>
        <taxon>Kosmotogales</taxon>
        <taxon>Kosmotogaceae</taxon>
        <taxon>Kosmotoga</taxon>
    </lineage>
</organism>
<dbReference type="Proteomes" id="UP000035159">
    <property type="component" value="Chromosome"/>
</dbReference>
<dbReference type="InterPro" id="IPR036425">
    <property type="entry name" value="MoaB/Mog-like_dom_sf"/>
</dbReference>
<evidence type="ECO:0000313" key="5">
    <source>
        <dbReference type="Proteomes" id="UP000035159"/>
    </source>
</evidence>
<gene>
    <name evidence="4" type="ORF">IX53_07170</name>
</gene>
<keyword evidence="5" id="KW-1185">Reference proteome</keyword>
<evidence type="ECO:0000256" key="1">
    <source>
        <dbReference type="ARBA" id="ARBA00005046"/>
    </source>
</evidence>
<dbReference type="PANTHER" id="PTHR43764">
    <property type="entry name" value="MOLYBDENUM COFACTOR BIOSYNTHESIS"/>
    <property type="match status" value="1"/>
</dbReference>
<dbReference type="PANTHER" id="PTHR43764:SF1">
    <property type="entry name" value="MOLYBDOPTERIN MOLYBDOTRANSFERASE"/>
    <property type="match status" value="1"/>
</dbReference>
<reference evidence="4 5" key="1">
    <citation type="submission" date="2015-04" db="EMBL/GenBank/DDBJ databases">
        <title>Complete Genome Sequence of Kosmotoga pacifica SLHLJ1.</title>
        <authorList>
            <person name="Jiang L.J."/>
            <person name="Shao Z.Z."/>
            <person name="Jebbar M."/>
        </authorList>
    </citation>
    <scope>NUCLEOTIDE SEQUENCE [LARGE SCALE GENOMIC DNA]</scope>
    <source>
        <strain evidence="4 5">SLHLJ1</strain>
    </source>
</reference>
<dbReference type="AlphaFoldDB" id="A0A0G2ZFI0"/>
<dbReference type="Pfam" id="PF00994">
    <property type="entry name" value="MoCF_biosynth"/>
    <property type="match status" value="1"/>
</dbReference>
<dbReference type="GO" id="GO:0006777">
    <property type="term" value="P:Mo-molybdopterin cofactor biosynthetic process"/>
    <property type="evidence" value="ECO:0007669"/>
    <property type="project" value="UniProtKB-KW"/>
</dbReference>
<dbReference type="InterPro" id="IPR051920">
    <property type="entry name" value="MPT_Adenylyltrnsfr/MoaC-Rel"/>
</dbReference>
<dbReference type="InterPro" id="IPR001453">
    <property type="entry name" value="MoaB/Mog_dom"/>
</dbReference>
<evidence type="ECO:0000256" key="2">
    <source>
        <dbReference type="ARBA" id="ARBA00023150"/>
    </source>
</evidence>
<comment type="pathway">
    <text evidence="1">Cofactor biosynthesis; molybdopterin biosynthesis.</text>
</comment>
<dbReference type="CDD" id="cd00886">
    <property type="entry name" value="MogA_MoaB"/>
    <property type="match status" value="1"/>
</dbReference>
<accession>A0A0G2ZFI0</accession>
<evidence type="ECO:0000313" key="4">
    <source>
        <dbReference type="EMBL" id="AKI98314.1"/>
    </source>
</evidence>
<dbReference type="KEGG" id="kpf:IX53_07170"/>